<dbReference type="Pfam" id="PF06775">
    <property type="entry name" value="Seipin"/>
    <property type="match status" value="1"/>
</dbReference>
<evidence type="ECO:0000256" key="1">
    <source>
        <dbReference type="ARBA" id="ARBA00004477"/>
    </source>
</evidence>
<gene>
    <name evidence="8" type="ORF">VNO80_13578</name>
</gene>
<evidence type="ECO:0000256" key="4">
    <source>
        <dbReference type="ARBA" id="ARBA00022989"/>
    </source>
</evidence>
<feature type="region of interest" description="Disordered" evidence="7">
    <location>
        <begin position="1"/>
        <end position="38"/>
    </location>
</feature>
<comment type="subcellular location">
    <subcellularLocation>
        <location evidence="1">Endoplasmic reticulum membrane</location>
        <topology evidence="1">Multi-pass membrane protein</topology>
    </subcellularLocation>
</comment>
<dbReference type="CDD" id="cd23995">
    <property type="entry name" value="Seipin_BSCL2_like"/>
    <property type="match status" value="1"/>
</dbReference>
<keyword evidence="3" id="KW-0256">Endoplasmic reticulum</keyword>
<keyword evidence="4" id="KW-1133">Transmembrane helix</keyword>
<dbReference type="PANTHER" id="PTHR21212:SF0">
    <property type="entry name" value="SEIPIN"/>
    <property type="match status" value="1"/>
</dbReference>
<sequence length="126" mass="14157">MEARNLTKEEYVANHPTGRQDGEESHLQGERCDEETGRRSDIKLCFVKHLSIRVDFLLSNGKAIASSSQPCMLRFRSEPIRLITTLLKIAPLVTGYTSETQTLNVKMTSFVEGDLPTSCLKVTLEQ</sequence>
<comment type="caution">
    <text evidence="8">The sequence shown here is derived from an EMBL/GenBank/DDBJ whole genome shotgun (WGS) entry which is preliminary data.</text>
</comment>
<dbReference type="GO" id="GO:0006629">
    <property type="term" value="P:lipid metabolic process"/>
    <property type="evidence" value="ECO:0007669"/>
    <property type="project" value="UniProtKB-KW"/>
</dbReference>
<dbReference type="EMBL" id="JAYMYR010000005">
    <property type="protein sequence ID" value="KAK7364834.1"/>
    <property type="molecule type" value="Genomic_DNA"/>
</dbReference>
<dbReference type="Proteomes" id="UP001374584">
    <property type="component" value="Unassembled WGS sequence"/>
</dbReference>
<proteinExistence type="predicted"/>
<evidence type="ECO:0000313" key="9">
    <source>
        <dbReference type="Proteomes" id="UP001374584"/>
    </source>
</evidence>
<evidence type="ECO:0000256" key="7">
    <source>
        <dbReference type="SAM" id="MobiDB-lite"/>
    </source>
</evidence>
<accession>A0AAN9RBD6</accession>
<protein>
    <submittedName>
        <fullName evidence="8">Uncharacterized protein</fullName>
    </submittedName>
</protein>
<dbReference type="InterPro" id="IPR009617">
    <property type="entry name" value="Seipin"/>
</dbReference>
<evidence type="ECO:0000256" key="6">
    <source>
        <dbReference type="ARBA" id="ARBA00023136"/>
    </source>
</evidence>
<dbReference type="GO" id="GO:0140042">
    <property type="term" value="P:lipid droplet formation"/>
    <property type="evidence" value="ECO:0007669"/>
    <property type="project" value="UniProtKB-ARBA"/>
</dbReference>
<dbReference type="GO" id="GO:0005789">
    <property type="term" value="C:endoplasmic reticulum membrane"/>
    <property type="evidence" value="ECO:0007669"/>
    <property type="project" value="UniProtKB-SubCell"/>
</dbReference>
<evidence type="ECO:0000256" key="3">
    <source>
        <dbReference type="ARBA" id="ARBA00022824"/>
    </source>
</evidence>
<dbReference type="AlphaFoldDB" id="A0AAN9RBD6"/>
<organism evidence="8 9">
    <name type="scientific">Phaseolus coccineus</name>
    <name type="common">Scarlet runner bean</name>
    <name type="synonym">Phaseolus multiflorus</name>
    <dbReference type="NCBI Taxonomy" id="3886"/>
    <lineage>
        <taxon>Eukaryota</taxon>
        <taxon>Viridiplantae</taxon>
        <taxon>Streptophyta</taxon>
        <taxon>Embryophyta</taxon>
        <taxon>Tracheophyta</taxon>
        <taxon>Spermatophyta</taxon>
        <taxon>Magnoliopsida</taxon>
        <taxon>eudicotyledons</taxon>
        <taxon>Gunneridae</taxon>
        <taxon>Pentapetalae</taxon>
        <taxon>rosids</taxon>
        <taxon>fabids</taxon>
        <taxon>Fabales</taxon>
        <taxon>Fabaceae</taxon>
        <taxon>Papilionoideae</taxon>
        <taxon>50 kb inversion clade</taxon>
        <taxon>NPAAA clade</taxon>
        <taxon>indigoferoid/millettioid clade</taxon>
        <taxon>Phaseoleae</taxon>
        <taxon>Phaseolus</taxon>
    </lineage>
</organism>
<keyword evidence="9" id="KW-1185">Reference proteome</keyword>
<dbReference type="PANTHER" id="PTHR21212">
    <property type="entry name" value="BERNARDINELLI-SEIP CONGENITAL LIPODYSTROPHY 2 HOMOLOG BSCL2 PROTEIN"/>
    <property type="match status" value="1"/>
</dbReference>
<keyword evidence="6" id="KW-0472">Membrane</keyword>
<evidence type="ECO:0000313" key="8">
    <source>
        <dbReference type="EMBL" id="KAK7364834.1"/>
    </source>
</evidence>
<evidence type="ECO:0000256" key="2">
    <source>
        <dbReference type="ARBA" id="ARBA00022692"/>
    </source>
</evidence>
<keyword evidence="5" id="KW-0443">Lipid metabolism</keyword>
<reference evidence="8 9" key="1">
    <citation type="submission" date="2024-01" db="EMBL/GenBank/DDBJ databases">
        <title>The genomes of 5 underutilized Papilionoideae crops provide insights into root nodulation and disease resistanc.</title>
        <authorList>
            <person name="Jiang F."/>
        </authorList>
    </citation>
    <scope>NUCLEOTIDE SEQUENCE [LARGE SCALE GENOMIC DNA]</scope>
    <source>
        <strain evidence="8">JINMINGXINNONG_FW02</strain>
        <tissue evidence="8">Leaves</tissue>
    </source>
</reference>
<evidence type="ECO:0000256" key="5">
    <source>
        <dbReference type="ARBA" id="ARBA00023098"/>
    </source>
</evidence>
<name>A0AAN9RBD6_PHACN</name>
<keyword evidence="2" id="KW-0812">Transmembrane</keyword>